<dbReference type="Pfam" id="PF00172">
    <property type="entry name" value="Zn_clus"/>
    <property type="match status" value="1"/>
</dbReference>
<dbReference type="AlphaFoldDB" id="A0A9Q8UWM1"/>
<dbReference type="SUPFAM" id="SSF57701">
    <property type="entry name" value="Zn2/Cys6 DNA-binding domain"/>
    <property type="match status" value="1"/>
</dbReference>
<reference evidence="3" key="1">
    <citation type="submission" date="2021-12" db="EMBL/GenBank/DDBJ databases">
        <authorList>
            <person name="Zaccaron A."/>
            <person name="Stergiopoulos I."/>
        </authorList>
    </citation>
    <scope>NUCLEOTIDE SEQUENCE</scope>
    <source>
        <strain evidence="3">Race5_Kim</strain>
    </source>
</reference>
<dbReference type="Gene3D" id="4.10.240.10">
    <property type="entry name" value="Zn(2)-C6 fungal-type DNA-binding domain"/>
    <property type="match status" value="1"/>
</dbReference>
<accession>A0A9Q8UWM1</accession>
<dbReference type="PROSITE" id="PS50048">
    <property type="entry name" value="ZN2_CY6_FUNGAL_2"/>
    <property type="match status" value="1"/>
</dbReference>
<dbReference type="Proteomes" id="UP000756132">
    <property type="component" value="Chromosome 13"/>
</dbReference>
<evidence type="ECO:0000313" key="3">
    <source>
        <dbReference type="EMBL" id="UJO25047.1"/>
    </source>
</evidence>
<sequence length="434" mass="48839">MGSMAPRLSHKKTRTGCIRCKARKVKCDEARPKCGACTRHAVHCEYPPSPYADHRSPSQNGAGESSAEHIMEMRLMHEWIVYTCHTLSTTWEFWKYQAPLLAFEHRYVLDAMLAVTALYASRQKPRVWSSLEGKMYDVGDDDSNSTPIIEAALQNGWKKATQSRQYQLGAPGPQHIIVRSDNAGEMLEISRKYFARALEGHQRAVANITKDNARASYLCSILVCYYSLFTLSEGSDENDSLMLDPMKWFRLSRGTVFIIEQWREISGETWFAEAGGMYGEPDLSDSEELFRPIHQEPFKYLLAPVNGEEIADEDREAYEHTVAYIGLMYKGIVQNLDSPLATGRRVIAMPARVPLRFGDLVEANQPRAIAVLAHCFASMKLAEERFPWFKGIADQQVSKACVALPESWSAMAQWPLEVVRSGSGIGRVSEGKPS</sequence>
<evidence type="ECO:0000259" key="2">
    <source>
        <dbReference type="PROSITE" id="PS50048"/>
    </source>
</evidence>
<evidence type="ECO:0000256" key="1">
    <source>
        <dbReference type="ARBA" id="ARBA00023242"/>
    </source>
</evidence>
<keyword evidence="4" id="KW-1185">Reference proteome</keyword>
<dbReference type="InterPro" id="IPR036864">
    <property type="entry name" value="Zn2-C6_fun-type_DNA-bd_sf"/>
</dbReference>
<dbReference type="OrthoDB" id="416217at2759"/>
<organism evidence="3 4">
    <name type="scientific">Passalora fulva</name>
    <name type="common">Tomato leaf mold</name>
    <name type="synonym">Cladosporium fulvum</name>
    <dbReference type="NCBI Taxonomy" id="5499"/>
    <lineage>
        <taxon>Eukaryota</taxon>
        <taxon>Fungi</taxon>
        <taxon>Dikarya</taxon>
        <taxon>Ascomycota</taxon>
        <taxon>Pezizomycotina</taxon>
        <taxon>Dothideomycetes</taxon>
        <taxon>Dothideomycetidae</taxon>
        <taxon>Mycosphaerellales</taxon>
        <taxon>Mycosphaerellaceae</taxon>
        <taxon>Fulvia</taxon>
    </lineage>
</organism>
<dbReference type="GO" id="GO:0000981">
    <property type="term" value="F:DNA-binding transcription factor activity, RNA polymerase II-specific"/>
    <property type="evidence" value="ECO:0007669"/>
    <property type="project" value="InterPro"/>
</dbReference>
<protein>
    <submittedName>
        <fullName evidence="3">Zn(2)-C6 fungal-type transcription factor afumD</fullName>
    </submittedName>
</protein>
<proteinExistence type="predicted"/>
<dbReference type="GO" id="GO:0008270">
    <property type="term" value="F:zinc ion binding"/>
    <property type="evidence" value="ECO:0007669"/>
    <property type="project" value="InterPro"/>
</dbReference>
<name>A0A9Q8UWM1_PASFU</name>
<dbReference type="RefSeq" id="XP_047769413.1">
    <property type="nucleotide sequence ID" value="XM_047913376.1"/>
</dbReference>
<evidence type="ECO:0000313" key="4">
    <source>
        <dbReference type="Proteomes" id="UP000756132"/>
    </source>
</evidence>
<dbReference type="PANTHER" id="PTHR47657">
    <property type="entry name" value="STEROL REGULATORY ELEMENT-BINDING PROTEIN ECM22"/>
    <property type="match status" value="1"/>
</dbReference>
<dbReference type="InterPro" id="IPR001138">
    <property type="entry name" value="Zn2Cys6_DnaBD"/>
</dbReference>
<gene>
    <name evidence="3" type="ORF">CLAFUR5_14228</name>
</gene>
<dbReference type="InterPro" id="IPR052400">
    <property type="entry name" value="Zn2-C6_fungal_TF"/>
</dbReference>
<dbReference type="PANTHER" id="PTHR47657:SF14">
    <property type="entry name" value="ZN(2)-C6 FUNGAL-TYPE DOMAIN-CONTAINING PROTEIN"/>
    <property type="match status" value="1"/>
</dbReference>
<dbReference type="PROSITE" id="PS00463">
    <property type="entry name" value="ZN2_CY6_FUNGAL_1"/>
    <property type="match status" value="1"/>
</dbReference>
<reference evidence="3" key="2">
    <citation type="journal article" date="2022" name="Microb. Genom.">
        <title>A chromosome-scale genome assembly of the tomato pathogen Cladosporium fulvum reveals a compartmentalized genome architecture and the presence of a dispensable chromosome.</title>
        <authorList>
            <person name="Zaccaron A.Z."/>
            <person name="Chen L.H."/>
            <person name="Samaras A."/>
            <person name="Stergiopoulos I."/>
        </authorList>
    </citation>
    <scope>NUCLEOTIDE SEQUENCE</scope>
    <source>
        <strain evidence="3">Race5_Kim</strain>
    </source>
</reference>
<dbReference type="SMART" id="SM00066">
    <property type="entry name" value="GAL4"/>
    <property type="match status" value="1"/>
</dbReference>
<dbReference type="CDD" id="cd00067">
    <property type="entry name" value="GAL4"/>
    <property type="match status" value="1"/>
</dbReference>
<dbReference type="GeneID" id="71994106"/>
<keyword evidence="1" id="KW-0539">Nucleus</keyword>
<dbReference type="KEGG" id="ffu:CLAFUR5_14228"/>
<feature type="domain" description="Zn(2)-C6 fungal-type" evidence="2">
    <location>
        <begin position="16"/>
        <end position="46"/>
    </location>
</feature>
<dbReference type="EMBL" id="CP090175">
    <property type="protein sequence ID" value="UJO25047.1"/>
    <property type="molecule type" value="Genomic_DNA"/>
</dbReference>